<feature type="transmembrane region" description="Helical" evidence="1">
    <location>
        <begin position="109"/>
        <end position="127"/>
    </location>
</feature>
<feature type="transmembrane region" description="Helical" evidence="1">
    <location>
        <begin position="43"/>
        <end position="64"/>
    </location>
</feature>
<reference evidence="2 3" key="1">
    <citation type="submission" date="2022-08" db="EMBL/GenBank/DDBJ databases">
        <title>Paenibacillus endoradicis sp. nov., Paenibacillus radicibacter sp. nov and Paenibacillus pararadicis sp. nov., three cold-adapted plant growth-promoting bacteria isolated from root of Larix gmelinii in Great Khingan.</title>
        <authorList>
            <person name="Xue H."/>
        </authorList>
    </citation>
    <scope>NUCLEOTIDE SEQUENCE [LARGE SCALE GENOMIC DNA]</scope>
    <source>
        <strain evidence="2 3">N5-1-1-5</strain>
    </source>
</reference>
<dbReference type="RefSeq" id="WP_258217392.1">
    <property type="nucleotide sequence ID" value="NZ_JANQBD010000032.1"/>
</dbReference>
<dbReference type="Pfam" id="PF10067">
    <property type="entry name" value="DUF2306"/>
    <property type="match status" value="1"/>
</dbReference>
<evidence type="ECO:0000313" key="2">
    <source>
        <dbReference type="EMBL" id="MCR8635849.1"/>
    </source>
</evidence>
<dbReference type="Proteomes" id="UP001300012">
    <property type="component" value="Unassembled WGS sequence"/>
</dbReference>
<keyword evidence="1" id="KW-0472">Membrane</keyword>
<proteinExistence type="predicted"/>
<organism evidence="2 3">
    <name type="scientific">Paenibacillus radicis</name>
    <name type="common">ex Xue et al. 2023</name>
    <dbReference type="NCBI Taxonomy" id="2972489"/>
    <lineage>
        <taxon>Bacteria</taxon>
        <taxon>Bacillati</taxon>
        <taxon>Bacillota</taxon>
        <taxon>Bacilli</taxon>
        <taxon>Bacillales</taxon>
        <taxon>Paenibacillaceae</taxon>
        <taxon>Paenibacillus</taxon>
    </lineage>
</organism>
<protein>
    <submittedName>
        <fullName evidence="2">DUF2306 domain-containing protein</fullName>
    </submittedName>
</protein>
<dbReference type="EMBL" id="JANQBD010000032">
    <property type="protein sequence ID" value="MCR8635849.1"/>
    <property type="molecule type" value="Genomic_DNA"/>
</dbReference>
<keyword evidence="1" id="KW-0812">Transmembrane</keyword>
<sequence>MKHKSGWYLLFGISIAVGIAAAAPYMTLNPENSRVALNPAFSWYYLVLVAHIITAFIALASGPFQFSKGLRARQPVLHRTLGRLYVICIGISGILGLVITLYITSFVKALAFLTLCILWLFTVWKGYRTARSKQFDAHRLWMVRSYAITLVAVTARLIVPLCILLYAALHGFTIPGGRESMIANILEVNIWIGLVVNIVIVEWCMMKKQLF</sequence>
<accession>A0ABT1YU52</accession>
<gene>
    <name evidence="2" type="ORF">NV381_32130</name>
</gene>
<keyword evidence="3" id="KW-1185">Reference proteome</keyword>
<feature type="transmembrane region" description="Helical" evidence="1">
    <location>
        <begin position="7"/>
        <end position="28"/>
    </location>
</feature>
<feature type="transmembrane region" description="Helical" evidence="1">
    <location>
        <begin position="84"/>
        <end position="103"/>
    </location>
</feature>
<dbReference type="InterPro" id="IPR018750">
    <property type="entry name" value="DUF2306_membrane"/>
</dbReference>
<feature type="transmembrane region" description="Helical" evidence="1">
    <location>
        <begin position="147"/>
        <end position="169"/>
    </location>
</feature>
<feature type="transmembrane region" description="Helical" evidence="1">
    <location>
        <begin position="181"/>
        <end position="205"/>
    </location>
</feature>
<name>A0ABT1YU52_9BACL</name>
<evidence type="ECO:0000313" key="3">
    <source>
        <dbReference type="Proteomes" id="UP001300012"/>
    </source>
</evidence>
<comment type="caution">
    <text evidence="2">The sequence shown here is derived from an EMBL/GenBank/DDBJ whole genome shotgun (WGS) entry which is preliminary data.</text>
</comment>
<keyword evidence="1" id="KW-1133">Transmembrane helix</keyword>
<evidence type="ECO:0000256" key="1">
    <source>
        <dbReference type="SAM" id="Phobius"/>
    </source>
</evidence>